<protein>
    <recommendedName>
        <fullName evidence="5">Signal transduction histidine kinase subgroup 3 dimerisation and phosphoacceptor domain-containing protein</fullName>
    </recommendedName>
</protein>
<sequence length="404" mass="42654">MTDGLPGTSRRAADLRWMRASTAVTLWVLVVTAAFLQLVLGPGGGADGLRQVLLVVLTVVSVVLALAAVPSLLRTTGGVSERNMWVVLLLVVATATWVVALLPPFGGWGWGFLLVTAGGMLSCVVPRWWSLAAILGTLAVLTVGGALASQADPTPVVSTPVDDGTTLVVVSTLVVVTTMPLSAVWVLRVVLRLDEARRTASDLAVATERLRFATDLHDIQGHHLQVIALKGELAERRLLADQPDLAAAELADIRAIAQAALDDTRAVVNDYRTVTVAVEARNAAAVLRSADIRCEAQIDVPDLPALAGAVFAVAIREAATNILRHSRATEASLELVLTPEQEYRLTVTNDGSGPVRTGGTGLSGLTERVTSWDGTVSTSRRSDTFTLVVRIPARTAALQSEVVR</sequence>
<evidence type="ECO:0000313" key="7">
    <source>
        <dbReference type="Proteomes" id="UP000561011"/>
    </source>
</evidence>
<reference evidence="6 7" key="1">
    <citation type="submission" date="2020-07" db="EMBL/GenBank/DDBJ databases">
        <title>MOT database genomes.</title>
        <authorList>
            <person name="Joseph S."/>
            <person name="Aduse-Opoku J."/>
            <person name="Hashim A."/>
            <person name="Wade W."/>
            <person name="Curtis M."/>
        </authorList>
    </citation>
    <scope>NUCLEOTIDE SEQUENCE [LARGE SCALE GENOMIC DNA]</scope>
    <source>
        <strain evidence="6 7">DSM 100099</strain>
    </source>
</reference>
<dbReference type="SUPFAM" id="SSF55874">
    <property type="entry name" value="ATPase domain of HSP90 chaperone/DNA topoisomerase II/histidine kinase"/>
    <property type="match status" value="1"/>
</dbReference>
<dbReference type="PANTHER" id="PTHR24421">
    <property type="entry name" value="NITRATE/NITRITE SENSOR PROTEIN NARX-RELATED"/>
    <property type="match status" value="1"/>
</dbReference>
<proteinExistence type="predicted"/>
<dbReference type="InterPro" id="IPR036890">
    <property type="entry name" value="HATPase_C_sf"/>
</dbReference>
<keyword evidence="4" id="KW-1133">Transmembrane helix</keyword>
<accession>A0A853EXA5</accession>
<dbReference type="GO" id="GO:0000155">
    <property type="term" value="F:phosphorelay sensor kinase activity"/>
    <property type="evidence" value="ECO:0007669"/>
    <property type="project" value="InterPro"/>
</dbReference>
<keyword evidence="4" id="KW-0812">Transmembrane</keyword>
<evidence type="ECO:0000256" key="3">
    <source>
        <dbReference type="ARBA" id="ARBA00023012"/>
    </source>
</evidence>
<dbReference type="InterPro" id="IPR011712">
    <property type="entry name" value="Sig_transdc_His_kin_sub3_dim/P"/>
</dbReference>
<evidence type="ECO:0000313" key="6">
    <source>
        <dbReference type="EMBL" id="NYS95040.1"/>
    </source>
</evidence>
<keyword evidence="1" id="KW-0808">Transferase</keyword>
<dbReference type="GO" id="GO:0016020">
    <property type="term" value="C:membrane"/>
    <property type="evidence" value="ECO:0007669"/>
    <property type="project" value="InterPro"/>
</dbReference>
<dbReference type="AlphaFoldDB" id="A0A853EXA5"/>
<feature type="transmembrane region" description="Helical" evidence="4">
    <location>
        <begin position="85"/>
        <end position="102"/>
    </location>
</feature>
<feature type="transmembrane region" description="Helical" evidence="4">
    <location>
        <begin position="52"/>
        <end position="73"/>
    </location>
</feature>
<feature type="transmembrane region" description="Helical" evidence="4">
    <location>
        <begin position="131"/>
        <end position="148"/>
    </location>
</feature>
<keyword evidence="3" id="KW-0902">Two-component regulatory system</keyword>
<organism evidence="6 7">
    <name type="scientific">Sanguibacter inulinus</name>
    <dbReference type="NCBI Taxonomy" id="60922"/>
    <lineage>
        <taxon>Bacteria</taxon>
        <taxon>Bacillati</taxon>
        <taxon>Actinomycetota</taxon>
        <taxon>Actinomycetes</taxon>
        <taxon>Micrococcales</taxon>
        <taxon>Sanguibacteraceae</taxon>
        <taxon>Sanguibacter</taxon>
    </lineage>
</organism>
<dbReference type="Proteomes" id="UP000561011">
    <property type="component" value="Unassembled WGS sequence"/>
</dbReference>
<keyword evidence="4" id="KW-0472">Membrane</keyword>
<dbReference type="CDD" id="cd16917">
    <property type="entry name" value="HATPase_UhpB-NarQ-NarX-like"/>
    <property type="match status" value="1"/>
</dbReference>
<dbReference type="RefSeq" id="WP_179914268.1">
    <property type="nucleotide sequence ID" value="NZ_JACBYE010000052.1"/>
</dbReference>
<evidence type="ECO:0000259" key="5">
    <source>
        <dbReference type="Pfam" id="PF07730"/>
    </source>
</evidence>
<name>A0A853EXA5_9MICO</name>
<comment type="caution">
    <text evidence="6">The sequence shown here is derived from an EMBL/GenBank/DDBJ whole genome shotgun (WGS) entry which is preliminary data.</text>
</comment>
<keyword evidence="2" id="KW-0418">Kinase</keyword>
<feature type="domain" description="Signal transduction histidine kinase subgroup 3 dimerisation and phosphoacceptor" evidence="5">
    <location>
        <begin position="208"/>
        <end position="274"/>
    </location>
</feature>
<dbReference type="Pfam" id="PF07730">
    <property type="entry name" value="HisKA_3"/>
    <property type="match status" value="1"/>
</dbReference>
<evidence type="ECO:0000256" key="1">
    <source>
        <dbReference type="ARBA" id="ARBA00022679"/>
    </source>
</evidence>
<dbReference type="PANTHER" id="PTHR24421:SF63">
    <property type="entry name" value="SENSOR HISTIDINE KINASE DESK"/>
    <property type="match status" value="1"/>
</dbReference>
<evidence type="ECO:0000256" key="4">
    <source>
        <dbReference type="SAM" id="Phobius"/>
    </source>
</evidence>
<dbReference type="Gene3D" id="3.30.565.10">
    <property type="entry name" value="Histidine kinase-like ATPase, C-terminal domain"/>
    <property type="match status" value="1"/>
</dbReference>
<feature type="transmembrane region" description="Helical" evidence="4">
    <location>
        <begin position="20"/>
        <end position="40"/>
    </location>
</feature>
<dbReference type="InterPro" id="IPR050482">
    <property type="entry name" value="Sensor_HK_TwoCompSys"/>
</dbReference>
<feature type="transmembrane region" description="Helical" evidence="4">
    <location>
        <begin position="168"/>
        <end position="191"/>
    </location>
</feature>
<dbReference type="EMBL" id="JACBYE010000052">
    <property type="protein sequence ID" value="NYS95040.1"/>
    <property type="molecule type" value="Genomic_DNA"/>
</dbReference>
<keyword evidence="7" id="KW-1185">Reference proteome</keyword>
<evidence type="ECO:0000256" key="2">
    <source>
        <dbReference type="ARBA" id="ARBA00022777"/>
    </source>
</evidence>
<gene>
    <name evidence="6" type="ORF">HZZ10_16100</name>
</gene>
<dbReference type="Gene3D" id="1.20.5.1930">
    <property type="match status" value="1"/>
</dbReference>
<feature type="transmembrane region" description="Helical" evidence="4">
    <location>
        <begin position="108"/>
        <end position="124"/>
    </location>
</feature>
<dbReference type="GO" id="GO:0046983">
    <property type="term" value="F:protein dimerization activity"/>
    <property type="evidence" value="ECO:0007669"/>
    <property type="project" value="InterPro"/>
</dbReference>